<dbReference type="GO" id="GO:0061711">
    <property type="term" value="F:tRNA N(6)-L-threonylcarbamoyladenine synthase activity"/>
    <property type="evidence" value="ECO:0007669"/>
    <property type="project" value="UniProtKB-EC"/>
</dbReference>
<dbReference type="Gene3D" id="3.30.420.40">
    <property type="match status" value="2"/>
</dbReference>
<keyword evidence="3" id="KW-0012">Acyltransferase</keyword>
<comment type="caution">
    <text evidence="3">The sequence shown here is derived from an EMBL/GenBank/DDBJ whole genome shotgun (WGS) entry which is preliminary data.</text>
</comment>
<gene>
    <name evidence="3" type="primary">tsaB</name>
    <name evidence="3" type="ORF">ACFO6X_14170</name>
</gene>
<dbReference type="EMBL" id="JBHSHJ010000014">
    <property type="protein sequence ID" value="MFC4790126.1"/>
    <property type="molecule type" value="Genomic_DNA"/>
</dbReference>
<feature type="compositionally biased region" description="Basic and acidic residues" evidence="1">
    <location>
        <begin position="216"/>
        <end position="227"/>
    </location>
</feature>
<keyword evidence="4" id="KW-1185">Reference proteome</keyword>
<feature type="compositionally biased region" description="Low complexity" evidence="1">
    <location>
        <begin position="228"/>
        <end position="240"/>
    </location>
</feature>
<dbReference type="InterPro" id="IPR000905">
    <property type="entry name" value="Gcp-like_dom"/>
</dbReference>
<reference evidence="4" key="1">
    <citation type="journal article" date="2019" name="Int. J. Syst. Evol. Microbiol.">
        <title>The Global Catalogue of Microorganisms (GCM) 10K type strain sequencing project: providing services to taxonomists for standard genome sequencing and annotation.</title>
        <authorList>
            <consortium name="The Broad Institute Genomics Platform"/>
            <consortium name="The Broad Institute Genome Sequencing Center for Infectious Disease"/>
            <person name="Wu L."/>
            <person name="Ma J."/>
        </authorList>
    </citation>
    <scope>NUCLEOTIDE SEQUENCE [LARGE SCALE GENOMIC DNA]</scope>
    <source>
        <strain evidence="4">CCUG 49452</strain>
    </source>
</reference>
<evidence type="ECO:0000256" key="1">
    <source>
        <dbReference type="SAM" id="MobiDB-lite"/>
    </source>
</evidence>
<proteinExistence type="predicted"/>
<feature type="region of interest" description="Disordered" evidence="1">
    <location>
        <begin position="216"/>
        <end position="240"/>
    </location>
</feature>
<dbReference type="PANTHER" id="PTHR11735:SF11">
    <property type="entry name" value="TRNA THREONYLCARBAMOYLADENOSINE BIOSYNTHESIS PROTEIN TSAB"/>
    <property type="match status" value="1"/>
</dbReference>
<evidence type="ECO:0000259" key="2">
    <source>
        <dbReference type="Pfam" id="PF00814"/>
    </source>
</evidence>
<dbReference type="SUPFAM" id="SSF53067">
    <property type="entry name" value="Actin-like ATPase domain"/>
    <property type="match status" value="2"/>
</dbReference>
<dbReference type="RefSeq" id="WP_382434242.1">
    <property type="nucleotide sequence ID" value="NZ_JBHSHJ010000014.1"/>
</dbReference>
<keyword evidence="3" id="KW-0808">Transferase</keyword>
<accession>A0ABV9QEV0</accession>
<name>A0ABV9QEV0_9BURK</name>
<feature type="domain" description="Gcp-like" evidence="2">
    <location>
        <begin position="33"/>
        <end position="140"/>
    </location>
</feature>
<evidence type="ECO:0000313" key="3">
    <source>
        <dbReference type="EMBL" id="MFC4790126.1"/>
    </source>
</evidence>
<dbReference type="Pfam" id="PF00814">
    <property type="entry name" value="TsaD"/>
    <property type="match status" value="1"/>
</dbReference>
<dbReference type="EC" id="2.3.1.234" evidence="3"/>
<dbReference type="InterPro" id="IPR022496">
    <property type="entry name" value="T6A_TsaB"/>
</dbReference>
<sequence>MNLLAFDTSTDTLSIAVAHGPALWQHSGPGAAQSSATLIPAIQHLLQEAGLTLEQLDAIVFGRGPGSFTGLRTACAIAQGLALGAGGGRGLPVLPVDTLMAVAEEARQQYGCTQIVATLDARMNEVYHGHYQWQDATWQMPQDFGLCAPEAVPVPPGWTVAGNAQAAYGPRLAPQAAHAVAWPTATALLRLAPALLAAGAGVPASQALPRYVRDKVAKTTAEREAERAAPQAAHHTSTQP</sequence>
<evidence type="ECO:0000313" key="4">
    <source>
        <dbReference type="Proteomes" id="UP001596001"/>
    </source>
</evidence>
<protein>
    <submittedName>
        <fullName evidence="3">tRNA (Adenosine(37)-N6)-threonylcarbamoyltransferase complex dimerization subunit type 1 TsaB</fullName>
        <ecNumber evidence="3">2.3.1.234</ecNumber>
    </submittedName>
</protein>
<dbReference type="InterPro" id="IPR043129">
    <property type="entry name" value="ATPase_NBD"/>
</dbReference>
<organism evidence="3 4">
    <name type="scientific">Giesbergeria sinuosa</name>
    <dbReference type="NCBI Taxonomy" id="80883"/>
    <lineage>
        <taxon>Bacteria</taxon>
        <taxon>Pseudomonadati</taxon>
        <taxon>Pseudomonadota</taxon>
        <taxon>Betaproteobacteria</taxon>
        <taxon>Burkholderiales</taxon>
        <taxon>Comamonadaceae</taxon>
        <taxon>Giesbergeria</taxon>
    </lineage>
</organism>
<dbReference type="Proteomes" id="UP001596001">
    <property type="component" value="Unassembled WGS sequence"/>
</dbReference>
<dbReference type="PANTHER" id="PTHR11735">
    <property type="entry name" value="TRNA N6-ADENOSINE THREONYLCARBAMOYLTRANSFERASE"/>
    <property type="match status" value="1"/>
</dbReference>
<dbReference type="NCBIfam" id="TIGR03725">
    <property type="entry name" value="T6A_YeaZ"/>
    <property type="match status" value="1"/>
</dbReference>